<evidence type="ECO:0000313" key="1">
    <source>
        <dbReference type="EMBL" id="GAN44954.1"/>
    </source>
</evidence>
<protein>
    <submittedName>
        <fullName evidence="1">Uncharacterized protein</fullName>
    </submittedName>
</protein>
<proteinExistence type="predicted"/>
<dbReference type="HOGENOM" id="CLU_2343588_0_0_6"/>
<sequence length="97" mass="10017">MALALELRAGAPHGGAVLAQRGGQLGDRHRTLHAKALEADIHDVILDADLGELVLDAAEHLAADLGNEHEQVVLVGAGYGAAHGHGCYLRGWTASPS</sequence>
<dbReference type="AlphaFoldDB" id="A0A0U1PAE7"/>
<organism evidence="1">
    <name type="scientific">Mizugakiibacter sediminis</name>
    <dbReference type="NCBI Taxonomy" id="1475481"/>
    <lineage>
        <taxon>Bacteria</taxon>
        <taxon>Pseudomonadati</taxon>
        <taxon>Pseudomonadota</taxon>
        <taxon>Gammaproteobacteria</taxon>
        <taxon>Lysobacterales</taxon>
        <taxon>Rhodanobacteraceae</taxon>
        <taxon>Mizugakiibacter</taxon>
    </lineage>
</organism>
<reference evidence="1" key="1">
    <citation type="submission" date="2015-03" db="EMBL/GenBank/DDBJ databases">
        <title>Draft genome sequence of Mizugakiibacter sediminis skMP5.</title>
        <authorList>
            <person name="Watanabe T."/>
            <person name="Kojima H."/>
            <person name="Fukui M."/>
        </authorList>
    </citation>
    <scope>NUCLEOTIDE SEQUENCE</scope>
    <source>
        <strain evidence="1">SkMP5</strain>
    </source>
</reference>
<dbReference type="EMBL" id="DF952379">
    <property type="protein sequence ID" value="GAN44954.1"/>
    <property type="molecule type" value="Genomic_DNA"/>
</dbReference>
<name>A0A0U1PAE7_9GAMM</name>
<gene>
    <name evidence="1" type="ORF">MBSD_1492</name>
</gene>
<accession>A0A0U1PAE7</accession>